<reference evidence="2" key="1">
    <citation type="submission" date="2020-04" db="EMBL/GenBank/DDBJ databases">
        <authorList>
            <person name="Chiriac C."/>
            <person name="Salcher M."/>
            <person name="Ghai R."/>
            <person name="Kavagutti S V."/>
        </authorList>
    </citation>
    <scope>NUCLEOTIDE SEQUENCE</scope>
</reference>
<keyword evidence="1" id="KW-1133">Transmembrane helix</keyword>
<keyword evidence="1" id="KW-0472">Membrane</keyword>
<protein>
    <submittedName>
        <fullName evidence="2">Uncharacterized protein</fullName>
    </submittedName>
</protein>
<name>A0A6J5N342_9CAUD</name>
<evidence type="ECO:0000313" key="2">
    <source>
        <dbReference type="EMBL" id="CAB4152421.1"/>
    </source>
</evidence>
<organism evidence="2">
    <name type="scientific">uncultured Caudovirales phage</name>
    <dbReference type="NCBI Taxonomy" id="2100421"/>
    <lineage>
        <taxon>Viruses</taxon>
        <taxon>Duplodnaviria</taxon>
        <taxon>Heunggongvirae</taxon>
        <taxon>Uroviricota</taxon>
        <taxon>Caudoviricetes</taxon>
        <taxon>Peduoviridae</taxon>
        <taxon>Maltschvirus</taxon>
        <taxon>Maltschvirus maltsch</taxon>
    </lineage>
</organism>
<evidence type="ECO:0000256" key="1">
    <source>
        <dbReference type="SAM" id="Phobius"/>
    </source>
</evidence>
<gene>
    <name evidence="2" type="ORF">UFOVP614_13</name>
</gene>
<sequence>MASNHQADQSTIVSVVSAILSLSNIQPLFTLIASLVAIISGLMAIRYYYKMTKKLK</sequence>
<keyword evidence="1" id="KW-0812">Transmembrane</keyword>
<feature type="transmembrane region" description="Helical" evidence="1">
    <location>
        <begin position="28"/>
        <end position="49"/>
    </location>
</feature>
<accession>A0A6J5N342</accession>
<dbReference type="EMBL" id="LR796573">
    <property type="protein sequence ID" value="CAB4152421.1"/>
    <property type="molecule type" value="Genomic_DNA"/>
</dbReference>
<proteinExistence type="predicted"/>